<comment type="similarity">
    <text evidence="1">Belongs to the apolipoprotein L family.</text>
</comment>
<dbReference type="InterPro" id="IPR008405">
    <property type="entry name" value="ApoL"/>
</dbReference>
<dbReference type="Proteomes" id="UP001286313">
    <property type="component" value="Unassembled WGS sequence"/>
</dbReference>
<dbReference type="GO" id="GO:0005576">
    <property type="term" value="C:extracellular region"/>
    <property type="evidence" value="ECO:0007669"/>
    <property type="project" value="InterPro"/>
</dbReference>
<protein>
    <submittedName>
        <fullName evidence="3">Uncharacterized protein</fullName>
    </submittedName>
</protein>
<dbReference type="GO" id="GO:0042157">
    <property type="term" value="P:lipoprotein metabolic process"/>
    <property type="evidence" value="ECO:0007669"/>
    <property type="project" value="InterPro"/>
</dbReference>
<keyword evidence="4" id="KW-1185">Reference proteome</keyword>
<dbReference type="PANTHER" id="PTHR14096">
    <property type="entry name" value="APOLIPOPROTEIN L"/>
    <property type="match status" value="1"/>
</dbReference>
<name>A0AAE1FD37_PETCI</name>
<evidence type="ECO:0000313" key="3">
    <source>
        <dbReference type="EMBL" id="KAK3871872.1"/>
    </source>
</evidence>
<reference evidence="3" key="1">
    <citation type="submission" date="2023-10" db="EMBL/GenBank/DDBJ databases">
        <title>Genome assemblies of two species of porcelain crab, Petrolisthes cinctipes and Petrolisthes manimaculis (Anomura: Porcellanidae).</title>
        <authorList>
            <person name="Angst P."/>
        </authorList>
    </citation>
    <scope>NUCLEOTIDE SEQUENCE</scope>
    <source>
        <strain evidence="3">PB745_01</strain>
        <tissue evidence="3">Gill</tissue>
    </source>
</reference>
<organism evidence="3 4">
    <name type="scientific">Petrolisthes cinctipes</name>
    <name type="common">Flat porcelain crab</name>
    <dbReference type="NCBI Taxonomy" id="88211"/>
    <lineage>
        <taxon>Eukaryota</taxon>
        <taxon>Metazoa</taxon>
        <taxon>Ecdysozoa</taxon>
        <taxon>Arthropoda</taxon>
        <taxon>Crustacea</taxon>
        <taxon>Multicrustacea</taxon>
        <taxon>Malacostraca</taxon>
        <taxon>Eumalacostraca</taxon>
        <taxon>Eucarida</taxon>
        <taxon>Decapoda</taxon>
        <taxon>Pleocyemata</taxon>
        <taxon>Anomura</taxon>
        <taxon>Galatheoidea</taxon>
        <taxon>Porcellanidae</taxon>
        <taxon>Petrolisthes</taxon>
    </lineage>
</organism>
<evidence type="ECO:0000313" key="4">
    <source>
        <dbReference type="Proteomes" id="UP001286313"/>
    </source>
</evidence>
<comment type="caution">
    <text evidence="3">The sequence shown here is derived from an EMBL/GenBank/DDBJ whole genome shotgun (WGS) entry which is preliminary data.</text>
</comment>
<dbReference type="PANTHER" id="PTHR14096:SF28">
    <property type="entry name" value="APOLIPOPROTEIN L, 1-RELATED"/>
    <property type="match status" value="1"/>
</dbReference>
<evidence type="ECO:0000256" key="1">
    <source>
        <dbReference type="ARBA" id="ARBA00010090"/>
    </source>
</evidence>
<dbReference type="GO" id="GO:0008289">
    <property type="term" value="F:lipid binding"/>
    <property type="evidence" value="ECO:0007669"/>
    <property type="project" value="InterPro"/>
</dbReference>
<keyword evidence="2" id="KW-0175">Coiled coil</keyword>
<dbReference type="Pfam" id="PF05461">
    <property type="entry name" value="ApoL"/>
    <property type="match status" value="2"/>
</dbReference>
<feature type="coiled-coil region" evidence="2">
    <location>
        <begin position="291"/>
        <end position="318"/>
    </location>
</feature>
<dbReference type="GO" id="GO:0016020">
    <property type="term" value="C:membrane"/>
    <property type="evidence" value="ECO:0007669"/>
    <property type="project" value="TreeGrafter"/>
</dbReference>
<proteinExistence type="inferred from homology"/>
<dbReference type="AlphaFoldDB" id="A0AAE1FD37"/>
<dbReference type="EMBL" id="JAWQEG010002456">
    <property type="protein sequence ID" value="KAK3871872.1"/>
    <property type="molecule type" value="Genomic_DNA"/>
</dbReference>
<dbReference type="GO" id="GO:0006869">
    <property type="term" value="P:lipid transport"/>
    <property type="evidence" value="ECO:0007669"/>
    <property type="project" value="InterPro"/>
</dbReference>
<gene>
    <name evidence="3" type="ORF">Pcinc_023006</name>
</gene>
<sequence length="322" mass="35740">MAEKIIMYMDVRRKEYLDNSFWNLEKFEEKSCEVRTRIKDCVKLTNHHKPALRDLFGELEDIADKFQKGNKESVKVNVLCNTYSILGGICGIAGLAAAPVTAGASTALCFIGTGLGGTSGALQISKDLYKGVVWKKRGEEAVRIVEAINRIFHELYIALDAACKSGNKLYDYILPPGVEKAGGLMNFFEDYTTGARTTKKIWNCKEMIPLFKALRKLNNSPNLARQAVNACAAGRVSEEVVESLGKTVPVAMSKSARLGAMALTGIFIAWDVKELRENCNNLENGTLCAVAKDIRKTVEMMKKTLQFIEDRLEQLNEVKNLL</sequence>
<accession>A0AAE1FD37</accession>
<evidence type="ECO:0000256" key="2">
    <source>
        <dbReference type="SAM" id="Coils"/>
    </source>
</evidence>